<organism evidence="5 6">
    <name type="scientific">Bifidobacterium tissieri</name>
    <dbReference type="NCBI Taxonomy" id="1630162"/>
    <lineage>
        <taxon>Bacteria</taxon>
        <taxon>Bacillati</taxon>
        <taxon>Actinomycetota</taxon>
        <taxon>Actinomycetes</taxon>
        <taxon>Bifidobacteriales</taxon>
        <taxon>Bifidobacteriaceae</taxon>
        <taxon>Bifidobacterium</taxon>
    </lineage>
</organism>
<dbReference type="InterPro" id="IPR036388">
    <property type="entry name" value="WH-like_DNA-bd_sf"/>
</dbReference>
<dbReference type="Proteomes" id="UP000216444">
    <property type="component" value="Unassembled WGS sequence"/>
</dbReference>
<dbReference type="Pfam" id="PF07729">
    <property type="entry name" value="FCD"/>
    <property type="match status" value="1"/>
</dbReference>
<keyword evidence="6" id="KW-1185">Reference proteome</keyword>
<comment type="caution">
    <text evidence="5">The sequence shown here is derived from an EMBL/GenBank/DDBJ whole genome shotgun (WGS) entry which is preliminary data.</text>
</comment>
<reference evidence="5 6" key="1">
    <citation type="journal article" date="2017" name="BMC Genomics">
        <title>Comparative genomic and phylogenomic analyses of the Bifidobacteriaceae family.</title>
        <authorList>
            <person name="Lugli G.A."/>
            <person name="Milani C."/>
            <person name="Turroni F."/>
            <person name="Duranti S."/>
            <person name="Mancabelli L."/>
            <person name="Mangifesta M."/>
            <person name="Ferrario C."/>
            <person name="Modesto M."/>
            <person name="Mattarelli P."/>
            <person name="Jiri K."/>
            <person name="van Sinderen D."/>
            <person name="Ventura M."/>
        </authorList>
    </citation>
    <scope>NUCLEOTIDE SEQUENCE [LARGE SCALE GENOMIC DNA]</scope>
    <source>
        <strain evidence="5 6">DSM 100201</strain>
    </source>
</reference>
<dbReference type="GO" id="GO:0003700">
    <property type="term" value="F:DNA-binding transcription factor activity"/>
    <property type="evidence" value="ECO:0007669"/>
    <property type="project" value="InterPro"/>
</dbReference>
<dbReference type="GO" id="GO:0003677">
    <property type="term" value="F:DNA binding"/>
    <property type="evidence" value="ECO:0007669"/>
    <property type="project" value="UniProtKB-KW"/>
</dbReference>
<gene>
    <name evidence="5" type="ORF">BTIS_0335</name>
</gene>
<feature type="domain" description="HTH gntR-type" evidence="4">
    <location>
        <begin position="13"/>
        <end position="80"/>
    </location>
</feature>
<evidence type="ECO:0000259" key="4">
    <source>
        <dbReference type="PROSITE" id="PS50949"/>
    </source>
</evidence>
<dbReference type="PROSITE" id="PS50949">
    <property type="entry name" value="HTH_GNTR"/>
    <property type="match status" value="1"/>
</dbReference>
<dbReference type="SUPFAM" id="SSF48008">
    <property type="entry name" value="GntR ligand-binding domain-like"/>
    <property type="match status" value="1"/>
</dbReference>
<keyword evidence="1" id="KW-0805">Transcription regulation</keyword>
<dbReference type="AlphaFoldDB" id="A0A261FJ57"/>
<accession>A0A261FJ57</accession>
<evidence type="ECO:0000313" key="6">
    <source>
        <dbReference type="Proteomes" id="UP000216444"/>
    </source>
</evidence>
<name>A0A261FJ57_9BIFI</name>
<evidence type="ECO:0000313" key="5">
    <source>
        <dbReference type="EMBL" id="OZG59182.1"/>
    </source>
</evidence>
<dbReference type="InterPro" id="IPR036390">
    <property type="entry name" value="WH_DNA-bd_sf"/>
</dbReference>
<keyword evidence="3" id="KW-0804">Transcription</keyword>
<keyword evidence="2" id="KW-0238">DNA-binding</keyword>
<dbReference type="SMART" id="SM00895">
    <property type="entry name" value="FCD"/>
    <property type="match status" value="1"/>
</dbReference>
<protein>
    <submittedName>
        <fullName evidence="5">Transcriptional regulator</fullName>
    </submittedName>
</protein>
<dbReference type="InterPro" id="IPR008920">
    <property type="entry name" value="TF_FadR/GntR_C"/>
</dbReference>
<evidence type="ECO:0000256" key="2">
    <source>
        <dbReference type="ARBA" id="ARBA00023125"/>
    </source>
</evidence>
<dbReference type="Gene3D" id="1.20.120.530">
    <property type="entry name" value="GntR ligand-binding domain-like"/>
    <property type="match status" value="1"/>
</dbReference>
<dbReference type="SUPFAM" id="SSF46785">
    <property type="entry name" value="Winged helix' DNA-binding domain"/>
    <property type="match status" value="1"/>
</dbReference>
<dbReference type="Gene3D" id="1.10.10.10">
    <property type="entry name" value="Winged helix-like DNA-binding domain superfamily/Winged helix DNA-binding domain"/>
    <property type="match status" value="1"/>
</dbReference>
<dbReference type="Pfam" id="PF00392">
    <property type="entry name" value="GntR"/>
    <property type="match status" value="1"/>
</dbReference>
<dbReference type="InterPro" id="IPR000524">
    <property type="entry name" value="Tscrpt_reg_HTH_GntR"/>
</dbReference>
<dbReference type="EMBL" id="MWWV01000002">
    <property type="protein sequence ID" value="OZG59182.1"/>
    <property type="molecule type" value="Genomic_DNA"/>
</dbReference>
<sequence>MPPNANESSADGKLMHLPIADQLAIDIIDGRWIVGGNITLEDIQNRFGVSRTVARDAARYLEAADAVTIRRRVGLVAQDPSAWAALNPQVIQWKLHSSQRKQELMSLTELRLAIEPAAAAGAATRASLDVRAKMPVLAMEMRRHGEAGDLEPFHDLDIEFHSMLLRNSGNELFASLAPIVATILRGRVEINMYPSRPSPSALDAHDAVADAVWKGDAERARKGMHDIVDEVSKVIAAR</sequence>
<dbReference type="PANTHER" id="PTHR43537:SF44">
    <property type="entry name" value="GNTR FAMILY REGULATORY PROTEIN"/>
    <property type="match status" value="1"/>
</dbReference>
<dbReference type="PANTHER" id="PTHR43537">
    <property type="entry name" value="TRANSCRIPTIONAL REGULATOR, GNTR FAMILY"/>
    <property type="match status" value="1"/>
</dbReference>
<evidence type="ECO:0000256" key="3">
    <source>
        <dbReference type="ARBA" id="ARBA00023163"/>
    </source>
</evidence>
<evidence type="ECO:0000256" key="1">
    <source>
        <dbReference type="ARBA" id="ARBA00023015"/>
    </source>
</evidence>
<proteinExistence type="predicted"/>
<dbReference type="InterPro" id="IPR011711">
    <property type="entry name" value="GntR_C"/>
</dbReference>